<dbReference type="OrthoDB" id="27736at2157"/>
<protein>
    <submittedName>
        <fullName evidence="6">Uncharacterized protein</fullName>
    </submittedName>
</protein>
<dbReference type="eggNOG" id="arCOG02291">
    <property type="taxonomic scope" value="Archaea"/>
</dbReference>
<keyword evidence="5" id="KW-0460">Magnesium</keyword>
<comment type="similarity">
    <text evidence="2">Belongs to the HAD-like hydrolase superfamily.</text>
</comment>
<dbReference type="Gene3D" id="1.20.120.710">
    <property type="entry name" value="Haloacid dehalogenase hydrolase-like domain"/>
    <property type="match status" value="1"/>
</dbReference>
<dbReference type="Proteomes" id="UP000011513">
    <property type="component" value="Unassembled WGS sequence"/>
</dbReference>
<dbReference type="Pfam" id="PF00702">
    <property type="entry name" value="Hydrolase"/>
    <property type="match status" value="1"/>
</dbReference>
<dbReference type="eggNOG" id="arCOG04682">
    <property type="taxonomic scope" value="Archaea"/>
</dbReference>
<keyword evidence="4" id="KW-0378">Hydrolase</keyword>
<keyword evidence="7" id="KW-1185">Reference proteome</keyword>
<dbReference type="Gene3D" id="3.90.1200.10">
    <property type="match status" value="1"/>
</dbReference>
<comment type="caution">
    <text evidence="6">The sequence shown here is derived from an EMBL/GenBank/DDBJ whole genome shotgun (WGS) entry which is preliminary data.</text>
</comment>
<keyword evidence="3" id="KW-0479">Metal-binding</keyword>
<dbReference type="PANTHER" id="PTHR46470:SF2">
    <property type="entry name" value="GLYCERALDEHYDE 3-PHOSPHATE PHOSPHATASE"/>
    <property type="match status" value="1"/>
</dbReference>
<organism evidence="6 7">
    <name type="scientific">Halogeometricum pallidum JCM 14848</name>
    <dbReference type="NCBI Taxonomy" id="1227487"/>
    <lineage>
        <taxon>Archaea</taxon>
        <taxon>Methanobacteriati</taxon>
        <taxon>Methanobacteriota</taxon>
        <taxon>Stenosarchaea group</taxon>
        <taxon>Halobacteria</taxon>
        <taxon>Halobacteriales</taxon>
        <taxon>Haloferacaceae</taxon>
        <taxon>Halogeometricum</taxon>
    </lineage>
</organism>
<dbReference type="SFLD" id="SFLDG01129">
    <property type="entry name" value="C1.5:_HAD__Beta-PGM__Phosphata"/>
    <property type="match status" value="1"/>
</dbReference>
<evidence type="ECO:0000313" key="7">
    <source>
        <dbReference type="Proteomes" id="UP000011513"/>
    </source>
</evidence>
<dbReference type="GO" id="GO:0016791">
    <property type="term" value="F:phosphatase activity"/>
    <property type="evidence" value="ECO:0007669"/>
    <property type="project" value="TreeGrafter"/>
</dbReference>
<sequence>MRRDAHERLTERFEDYRIVRKLRRVPPHEVYEASVDSRRAVYKGDTGPTGNAAVEGRVTALVGRETAVPVPETLRVGDDCYVTAWHPDAPAPDSSDEADEAWAAAAGRGLATLHTETEPLVDGCGPFRAADGGVRVETADDWHAAAVDHVRHRRSVLAEYGHADVADAAVEFLRDRPDAFDGAGDPVCCHGWWTPEHVAVEDGRVACVVDFEHATAAPGEWDYWRTVTPTFAACDEDTTAARRAFRRGYESVRPFSPGFERRRPYYGLLNGVYYLQSLYVQDRHGPAATAERAARFRARIFETISELDRGRLGRTAHPSRRVAFARHTPTSVMSRFDAVLFDLDGTLCENEQDVEHLYFGAFERAEVEPFGAPSDLWAVLEGPPTTPDEFEYYREGFRTVAAEHGRAEADVSAVAREFVDGIDYGAVSLLGGAEAALADAGVGHRVGLMTNGPEYRQSVKLEALGLEDAFEVVVYAGDMERRKPHTDPFDRAVEALGVDASATLYVGNSLKYDVAGAREAGLPVAWYPDGDADPGSYDPDYVVESLAELADVLDGTVE</sequence>
<dbReference type="NCBIfam" id="TIGR01549">
    <property type="entry name" value="HAD-SF-IA-v1"/>
    <property type="match status" value="1"/>
</dbReference>
<dbReference type="PANTHER" id="PTHR46470">
    <property type="entry name" value="N-ACYLNEURAMINATE-9-PHOSPHATASE"/>
    <property type="match status" value="1"/>
</dbReference>
<evidence type="ECO:0000256" key="5">
    <source>
        <dbReference type="ARBA" id="ARBA00022842"/>
    </source>
</evidence>
<dbReference type="InterPro" id="IPR011009">
    <property type="entry name" value="Kinase-like_dom_sf"/>
</dbReference>
<dbReference type="EMBL" id="AOIV01000044">
    <property type="protein sequence ID" value="ELZ26484.1"/>
    <property type="molecule type" value="Genomic_DNA"/>
</dbReference>
<evidence type="ECO:0000313" key="6">
    <source>
        <dbReference type="EMBL" id="ELZ26484.1"/>
    </source>
</evidence>
<evidence type="ECO:0000256" key="3">
    <source>
        <dbReference type="ARBA" id="ARBA00022723"/>
    </source>
</evidence>
<dbReference type="InterPro" id="IPR036412">
    <property type="entry name" value="HAD-like_sf"/>
</dbReference>
<evidence type="ECO:0000256" key="2">
    <source>
        <dbReference type="ARBA" id="ARBA00007958"/>
    </source>
</evidence>
<comment type="cofactor">
    <cofactor evidence="1">
        <name>Mg(2+)</name>
        <dbReference type="ChEBI" id="CHEBI:18420"/>
    </cofactor>
</comment>
<reference evidence="6 7" key="1">
    <citation type="journal article" date="2014" name="PLoS Genet.">
        <title>Phylogenetically driven sequencing of extremely halophilic archaea reveals strategies for static and dynamic osmo-response.</title>
        <authorList>
            <person name="Becker E.A."/>
            <person name="Seitzer P.M."/>
            <person name="Tritt A."/>
            <person name="Larsen D."/>
            <person name="Krusor M."/>
            <person name="Yao A.I."/>
            <person name="Wu D."/>
            <person name="Madern D."/>
            <person name="Eisen J.A."/>
            <person name="Darling A.E."/>
            <person name="Facciotti M.T."/>
        </authorList>
    </citation>
    <scope>NUCLEOTIDE SEQUENCE [LARGE SCALE GENOMIC DNA]</scope>
    <source>
        <strain evidence="6 7">JCM 14848</strain>
    </source>
</reference>
<dbReference type="GO" id="GO:0046872">
    <property type="term" value="F:metal ion binding"/>
    <property type="evidence" value="ECO:0007669"/>
    <property type="project" value="UniProtKB-KW"/>
</dbReference>
<dbReference type="SFLD" id="SFLDS00003">
    <property type="entry name" value="Haloacid_Dehalogenase"/>
    <property type="match status" value="1"/>
</dbReference>
<proteinExistence type="inferred from homology"/>
<evidence type="ECO:0000256" key="1">
    <source>
        <dbReference type="ARBA" id="ARBA00001946"/>
    </source>
</evidence>
<dbReference type="InParanoid" id="M0CX78"/>
<dbReference type="SUPFAM" id="SSF56784">
    <property type="entry name" value="HAD-like"/>
    <property type="match status" value="1"/>
</dbReference>
<name>M0CX78_HALPD</name>
<dbReference type="InterPro" id="IPR023214">
    <property type="entry name" value="HAD_sf"/>
</dbReference>
<dbReference type="InterPro" id="IPR006439">
    <property type="entry name" value="HAD-SF_hydro_IA"/>
</dbReference>
<dbReference type="InterPro" id="IPR051400">
    <property type="entry name" value="HAD-like_hydrolase"/>
</dbReference>
<dbReference type="GO" id="GO:0044281">
    <property type="term" value="P:small molecule metabolic process"/>
    <property type="evidence" value="ECO:0007669"/>
    <property type="project" value="UniProtKB-ARBA"/>
</dbReference>
<dbReference type="Gene3D" id="3.40.50.1000">
    <property type="entry name" value="HAD superfamily/HAD-like"/>
    <property type="match status" value="1"/>
</dbReference>
<evidence type="ECO:0000256" key="4">
    <source>
        <dbReference type="ARBA" id="ARBA00022801"/>
    </source>
</evidence>
<dbReference type="AlphaFoldDB" id="M0CX78"/>
<dbReference type="SUPFAM" id="SSF56112">
    <property type="entry name" value="Protein kinase-like (PK-like)"/>
    <property type="match status" value="1"/>
</dbReference>
<accession>M0CX78</accession>
<gene>
    <name evidence="6" type="ORF">C474_20089</name>
</gene>